<dbReference type="KEGG" id="mpar:F7D14_20735"/>
<dbReference type="InterPro" id="IPR036086">
    <property type="entry name" value="ParB/Sulfiredoxin_sf"/>
</dbReference>
<accession>A0A6B8MFR4</accession>
<feature type="domain" description="ParB-like N-terminal" evidence="2">
    <location>
        <begin position="74"/>
        <end position="165"/>
    </location>
</feature>
<gene>
    <name evidence="3" type="primary">repB</name>
    <name evidence="3" type="ORF">F7D14_20735</name>
</gene>
<reference evidence="3 4" key="1">
    <citation type="submission" date="2019-09" db="EMBL/GenBank/DDBJ databases">
        <title>Isolation and complete genome sequencing of Methylocystis species.</title>
        <authorList>
            <person name="Rumah B.L."/>
            <person name="Stead C.E."/>
            <person name="Stevens B.C."/>
            <person name="Minton N.P."/>
            <person name="Grosse-Honebrink A."/>
            <person name="Zhang Y."/>
        </authorList>
    </citation>
    <scope>NUCLEOTIDE SEQUENCE [LARGE SCALE GENOMIC DNA]</scope>
    <source>
        <strain evidence="3 4">BRCS2</strain>
        <plasmid evidence="3 4">unnamed2</plasmid>
    </source>
</reference>
<dbReference type="InterPro" id="IPR011111">
    <property type="entry name" value="Plasmid_RepB"/>
</dbReference>
<dbReference type="InterPro" id="IPR003115">
    <property type="entry name" value="ParB_N"/>
</dbReference>
<evidence type="ECO:0000256" key="1">
    <source>
        <dbReference type="ARBA" id="ARBA00006295"/>
    </source>
</evidence>
<dbReference type="CDD" id="cd16405">
    <property type="entry name" value="RepB_like_N"/>
    <property type="match status" value="1"/>
</dbReference>
<dbReference type="PANTHER" id="PTHR33375:SF1">
    <property type="entry name" value="CHROMOSOME-PARTITIONING PROTEIN PARB-RELATED"/>
    <property type="match status" value="1"/>
</dbReference>
<name>A0A6B8MFR4_9HYPH</name>
<dbReference type="Proteomes" id="UP000422569">
    <property type="component" value="Plasmid unnamed2"/>
</dbReference>
<dbReference type="AlphaFoldDB" id="A0A6B8MFR4"/>
<dbReference type="GO" id="GO:0005694">
    <property type="term" value="C:chromosome"/>
    <property type="evidence" value="ECO:0007669"/>
    <property type="project" value="TreeGrafter"/>
</dbReference>
<dbReference type="GO" id="GO:0003677">
    <property type="term" value="F:DNA binding"/>
    <property type="evidence" value="ECO:0007669"/>
    <property type="project" value="InterPro"/>
</dbReference>
<evidence type="ECO:0000259" key="2">
    <source>
        <dbReference type="SMART" id="SM00470"/>
    </source>
</evidence>
<comment type="similarity">
    <text evidence="1">Belongs to the ParB family.</text>
</comment>
<dbReference type="SUPFAM" id="SSF110849">
    <property type="entry name" value="ParB/Sulfiredoxin"/>
    <property type="match status" value="1"/>
</dbReference>
<protein>
    <submittedName>
        <fullName evidence="3">Plasmid partitioning protein RepB</fullName>
    </submittedName>
</protein>
<dbReference type="InterPro" id="IPR050336">
    <property type="entry name" value="Chromosome_partition/occlusion"/>
</dbReference>
<organism evidence="3 4">
    <name type="scientific">Methylocystis parvus</name>
    <dbReference type="NCBI Taxonomy" id="134"/>
    <lineage>
        <taxon>Bacteria</taxon>
        <taxon>Pseudomonadati</taxon>
        <taxon>Pseudomonadota</taxon>
        <taxon>Alphaproteobacteria</taxon>
        <taxon>Hyphomicrobiales</taxon>
        <taxon>Methylocystaceae</taxon>
        <taxon>Methylocystis</taxon>
    </lineage>
</organism>
<evidence type="ECO:0000313" key="4">
    <source>
        <dbReference type="Proteomes" id="UP000422569"/>
    </source>
</evidence>
<dbReference type="Pfam" id="PF02195">
    <property type="entry name" value="ParB_N"/>
    <property type="match status" value="1"/>
</dbReference>
<keyword evidence="4" id="KW-1185">Reference proteome</keyword>
<dbReference type="InterPro" id="IPR037972">
    <property type="entry name" value="RepB_N"/>
</dbReference>
<evidence type="ECO:0000313" key="3">
    <source>
        <dbReference type="EMBL" id="QGN00024.1"/>
    </source>
</evidence>
<dbReference type="SUPFAM" id="SSF109709">
    <property type="entry name" value="KorB DNA-binding domain-like"/>
    <property type="match status" value="1"/>
</dbReference>
<dbReference type="NCBIfam" id="TIGR03454">
    <property type="entry name" value="partition_RepB"/>
    <property type="match status" value="1"/>
</dbReference>
<sequence>MVKPPETSSDWRKRKEPDVARKNLLTSITGAETSKADAVARHDYALRGASRSMMLSIDEMAENAKKMLAGESIVELDVAVLDQSFIADRIEDDDEDYVHLREAIREHGQSTPILVRPHPQIKGRYMIVFGHRRARVARELGFPVRAVVKNLEDIAHIVAQGQENTARANLSFIEKALFAKKLLDMGQRKETIKSALTIDDTLMSRMLSIAETVPPPVIEAIGAARTVGRDRWEELKKQVKQPQKAEAAISIVKSEEFRSKDAIDRFNYLLAQLKALGRNPRKPARGRIEAASWAPEDKTVAASYRNTGDSFNLSLKSKNAGEFGRYISSNLDTLYRAFRETKINSESGD</sequence>
<dbReference type="PANTHER" id="PTHR33375">
    <property type="entry name" value="CHROMOSOME-PARTITIONING PROTEIN PARB-RELATED"/>
    <property type="match status" value="1"/>
</dbReference>
<proteinExistence type="inferred from homology"/>
<dbReference type="NCBIfam" id="TIGR00180">
    <property type="entry name" value="parB_part"/>
    <property type="match status" value="1"/>
</dbReference>
<dbReference type="Pfam" id="PF07506">
    <property type="entry name" value="RepB"/>
    <property type="match status" value="1"/>
</dbReference>
<dbReference type="SMART" id="SM00470">
    <property type="entry name" value="ParB"/>
    <property type="match status" value="1"/>
</dbReference>
<dbReference type="InterPro" id="IPR017819">
    <property type="entry name" value="Plasmid_partition_RepB"/>
</dbReference>
<dbReference type="InterPro" id="IPR004437">
    <property type="entry name" value="ParB/RepB/Spo0J"/>
</dbReference>
<dbReference type="Gene3D" id="1.10.10.2830">
    <property type="match status" value="1"/>
</dbReference>
<dbReference type="GO" id="GO:0007059">
    <property type="term" value="P:chromosome segregation"/>
    <property type="evidence" value="ECO:0007669"/>
    <property type="project" value="TreeGrafter"/>
</dbReference>
<dbReference type="EMBL" id="CP044333">
    <property type="protein sequence ID" value="QGN00024.1"/>
    <property type="molecule type" value="Genomic_DNA"/>
</dbReference>
<dbReference type="Gene3D" id="3.90.1530.30">
    <property type="match status" value="1"/>
</dbReference>
<geneLocation type="plasmid" evidence="3">
    <name>unnamed2</name>
</geneLocation>
<keyword evidence="3" id="KW-0614">Plasmid</keyword>